<dbReference type="Gene3D" id="3.30.70.270">
    <property type="match status" value="1"/>
</dbReference>
<feature type="domain" description="RdRp catalytic" evidence="6">
    <location>
        <begin position="239"/>
        <end position="358"/>
    </location>
</feature>
<evidence type="ECO:0000256" key="2">
    <source>
        <dbReference type="ARBA" id="ARBA00022679"/>
    </source>
</evidence>
<dbReference type="InterPro" id="IPR043502">
    <property type="entry name" value="DNA/RNA_pol_sf"/>
</dbReference>
<reference evidence="7" key="1">
    <citation type="submission" date="2022-11" db="EMBL/GenBank/DDBJ databases">
        <authorList>
            <person name="Mifsud CO J."/>
            <person name="Holmes C E."/>
            <person name="Gallagher V R."/>
            <person name="Geoghegan L J."/>
        </authorList>
    </citation>
    <scope>NUCLEOTIDE SEQUENCE</scope>
</reference>
<dbReference type="GO" id="GO:0003723">
    <property type="term" value="F:RNA binding"/>
    <property type="evidence" value="ECO:0007669"/>
    <property type="project" value="InterPro"/>
</dbReference>
<dbReference type="GO" id="GO:0006351">
    <property type="term" value="P:DNA-templated transcription"/>
    <property type="evidence" value="ECO:0007669"/>
    <property type="project" value="InterPro"/>
</dbReference>
<organism evidence="7">
    <name type="scientific">Port Orford cedar deltapartitivirus</name>
    <dbReference type="NCBI Taxonomy" id="2933095"/>
    <lineage>
        <taxon>Viruses</taxon>
        <taxon>Riboviria</taxon>
        <taxon>Orthornavirae</taxon>
        <taxon>Pisuviricota</taxon>
        <taxon>Duplopiviricetes</taxon>
        <taxon>Durnavirales</taxon>
        <taxon>Partitiviridae</taxon>
        <taxon>Deltapartitivirus</taxon>
    </lineage>
</organism>
<dbReference type="PROSITE" id="PS50507">
    <property type="entry name" value="RDRP_SSRNA_POS"/>
    <property type="match status" value="1"/>
</dbReference>
<dbReference type="EMBL" id="OX380397">
    <property type="protein sequence ID" value="CAI5383888.1"/>
    <property type="molecule type" value="Genomic_RNA"/>
</dbReference>
<evidence type="ECO:0000259" key="6">
    <source>
        <dbReference type="PROSITE" id="PS50507"/>
    </source>
</evidence>
<accession>A0A9C7GWI8</accession>
<dbReference type="Pfam" id="PF00680">
    <property type="entry name" value="RdRP_1"/>
    <property type="match status" value="1"/>
</dbReference>
<protein>
    <submittedName>
        <fullName evidence="7">RNA-dependent RNA polymerase</fullName>
    </submittedName>
</protein>
<sequence>MHTMDHRFRSLPRGLIELGQIPERRLREEFQIIIDPYINEAINDTINVTLIRELDGWARSFYTIEGQMMQISKYDRLKLPEPALPAWNAAKQHARNVFRTLPHVRAISYQDFDSVKWLRASAAGYGYVGTKGDNDNYHKAKKTAVTIAEKLNHDRSYGPQALESSTPDIAFTRTQLSQIKVKRKVRNVWGEAFHYVLLEGLFADPLIQLFKECQTFYFIGKDPLLAVPALIQEILIQYDYVYMFDWSSFDSSVQEWEIRFAFELLESILVFPTSVEEQIWRFVIELFIYRKIACPDGTLKLKTLGIPSGSCFTNIIGSIVNYVRILFVFIKLTSKPAEAFTHGDDSLAAVNSEHYIPIQNIKEVCDPFQWELNATKSDVSNRAEGINFLSRTVRAGQNYRDELTALRMAKYPEHPVLEGRISTLRVESILLDSGLNSHNLFRIFKYLEQKYGKAENLPRQLARWNPLEYESLRLSYDSTM</sequence>
<dbReference type="SUPFAM" id="SSF56672">
    <property type="entry name" value="DNA/RNA polymerases"/>
    <property type="match status" value="1"/>
</dbReference>
<evidence type="ECO:0000256" key="1">
    <source>
        <dbReference type="ARBA" id="ARBA00022484"/>
    </source>
</evidence>
<dbReference type="GO" id="GO:0000166">
    <property type="term" value="F:nucleotide binding"/>
    <property type="evidence" value="ECO:0007669"/>
    <property type="project" value="UniProtKB-KW"/>
</dbReference>
<evidence type="ECO:0000256" key="4">
    <source>
        <dbReference type="ARBA" id="ARBA00022741"/>
    </source>
</evidence>
<keyword evidence="5" id="KW-0693">Viral RNA replication</keyword>
<keyword evidence="3" id="KW-0548">Nucleotidyltransferase</keyword>
<proteinExistence type="predicted"/>
<evidence type="ECO:0000256" key="3">
    <source>
        <dbReference type="ARBA" id="ARBA00022695"/>
    </source>
</evidence>
<dbReference type="InterPro" id="IPR001205">
    <property type="entry name" value="RNA-dir_pol_C"/>
</dbReference>
<dbReference type="InterPro" id="IPR007094">
    <property type="entry name" value="RNA-dir_pol_PSvirus"/>
</dbReference>
<evidence type="ECO:0000313" key="7">
    <source>
        <dbReference type="EMBL" id="CAI5383888.1"/>
    </source>
</evidence>
<dbReference type="GO" id="GO:0003968">
    <property type="term" value="F:RNA-directed RNA polymerase activity"/>
    <property type="evidence" value="ECO:0007669"/>
    <property type="project" value="UniProtKB-KW"/>
</dbReference>
<keyword evidence="4" id="KW-0547">Nucleotide-binding</keyword>
<dbReference type="InterPro" id="IPR043128">
    <property type="entry name" value="Rev_trsase/Diguanyl_cyclase"/>
</dbReference>
<evidence type="ECO:0000256" key="5">
    <source>
        <dbReference type="ARBA" id="ARBA00022953"/>
    </source>
</evidence>
<name>A0A9C7GWI8_9VIRU</name>
<keyword evidence="2" id="KW-0808">Transferase</keyword>
<keyword evidence="1 7" id="KW-0696">RNA-directed RNA polymerase</keyword>
<dbReference type="GO" id="GO:0039694">
    <property type="term" value="P:viral RNA genome replication"/>
    <property type="evidence" value="ECO:0007669"/>
    <property type="project" value="InterPro"/>
</dbReference>